<protein>
    <recommendedName>
        <fullName evidence="3">Glycosyltransferase</fullName>
    </recommendedName>
</protein>
<keyword evidence="2" id="KW-1185">Reference proteome</keyword>
<evidence type="ECO:0000313" key="2">
    <source>
        <dbReference type="Proteomes" id="UP000198310"/>
    </source>
</evidence>
<dbReference type="EMBL" id="FZNS01000001">
    <property type="protein sequence ID" value="SNR32315.1"/>
    <property type="molecule type" value="Genomic_DNA"/>
</dbReference>
<dbReference type="Pfam" id="PF09837">
    <property type="entry name" value="DUF2064"/>
    <property type="match status" value="1"/>
</dbReference>
<evidence type="ECO:0008006" key="3">
    <source>
        <dbReference type="Google" id="ProtNLM"/>
    </source>
</evidence>
<dbReference type="RefSeq" id="WP_089331539.1">
    <property type="nucleotide sequence ID" value="NZ_FZNS01000001.1"/>
</dbReference>
<reference evidence="2" key="1">
    <citation type="submission" date="2017-06" db="EMBL/GenBank/DDBJ databases">
        <authorList>
            <person name="Varghese N."/>
            <person name="Submissions S."/>
        </authorList>
    </citation>
    <scope>NUCLEOTIDE SEQUENCE [LARGE SCALE GENOMIC DNA]</scope>
    <source>
        <strain evidence="2">DSM 28041</strain>
    </source>
</reference>
<sequence length="198" mass="21682">MKHLLMFARYPELGRVKTRLAAGIGDKAALAVYRELLAHTQTVAAPVSARKWLWLAEAGPTADRTDPWQGYEVRPQPSGDLGHRMHTAFAHAFSEGATQVVIIGTDCPGLTTAHLTEAYAALTTHDLVLGPATDGGYYLLGMKQLWPDLFLHKQWSTDSVRHDTLADATRLHLQVHLLPELRDVDTAADLAAWRGAGT</sequence>
<proteinExistence type="predicted"/>
<dbReference type="InterPro" id="IPR018641">
    <property type="entry name" value="Trfase_1_rSAM/seldom-assoc"/>
</dbReference>
<dbReference type="PANTHER" id="PTHR36529:SF1">
    <property type="entry name" value="GLYCOSYLTRANSFERASE"/>
    <property type="match status" value="1"/>
</dbReference>
<dbReference type="Gene3D" id="3.90.550.10">
    <property type="entry name" value="Spore Coat Polysaccharide Biosynthesis Protein SpsA, Chain A"/>
    <property type="match status" value="1"/>
</dbReference>
<organism evidence="1 2">
    <name type="scientific">Hymenobacter mucosus</name>
    <dbReference type="NCBI Taxonomy" id="1411120"/>
    <lineage>
        <taxon>Bacteria</taxon>
        <taxon>Pseudomonadati</taxon>
        <taxon>Bacteroidota</taxon>
        <taxon>Cytophagia</taxon>
        <taxon>Cytophagales</taxon>
        <taxon>Hymenobacteraceae</taxon>
        <taxon>Hymenobacter</taxon>
    </lineage>
</organism>
<dbReference type="AlphaFoldDB" id="A0A238VD52"/>
<dbReference type="InterPro" id="IPR029044">
    <property type="entry name" value="Nucleotide-diphossugar_trans"/>
</dbReference>
<dbReference type="Proteomes" id="UP000198310">
    <property type="component" value="Unassembled WGS sequence"/>
</dbReference>
<dbReference type="PANTHER" id="PTHR36529">
    <property type="entry name" value="SLL1095 PROTEIN"/>
    <property type="match status" value="1"/>
</dbReference>
<gene>
    <name evidence="1" type="ORF">SAMN06269173_101494</name>
</gene>
<accession>A0A238VD52</accession>
<dbReference type="SUPFAM" id="SSF53448">
    <property type="entry name" value="Nucleotide-diphospho-sugar transferases"/>
    <property type="match status" value="1"/>
</dbReference>
<dbReference type="NCBIfam" id="TIGR04282">
    <property type="entry name" value="glyco_like_cofC"/>
    <property type="match status" value="1"/>
</dbReference>
<evidence type="ECO:0000313" key="1">
    <source>
        <dbReference type="EMBL" id="SNR32315.1"/>
    </source>
</evidence>
<name>A0A238VD52_9BACT</name>